<comment type="caution">
    <text evidence="1">The sequence shown here is derived from an EMBL/GenBank/DDBJ whole genome shotgun (WGS) entry which is preliminary data.</text>
</comment>
<dbReference type="RefSeq" id="XP_064668015.1">
    <property type="nucleotide sequence ID" value="XM_064808890.1"/>
</dbReference>
<reference evidence="1" key="2">
    <citation type="submission" date="2023-05" db="EMBL/GenBank/DDBJ databases">
        <authorList>
            <consortium name="Lawrence Berkeley National Laboratory"/>
            <person name="Steindorff A."/>
            <person name="Hensen N."/>
            <person name="Bonometti L."/>
            <person name="Westerberg I."/>
            <person name="Brannstrom I.O."/>
            <person name="Guillou S."/>
            <person name="Cros-Aarteil S."/>
            <person name="Calhoun S."/>
            <person name="Haridas S."/>
            <person name="Kuo A."/>
            <person name="Mondo S."/>
            <person name="Pangilinan J."/>
            <person name="Riley R."/>
            <person name="Labutti K."/>
            <person name="Andreopoulos B."/>
            <person name="Lipzen A."/>
            <person name="Chen C."/>
            <person name="Yanf M."/>
            <person name="Daum C."/>
            <person name="Ng V."/>
            <person name="Clum A."/>
            <person name="Ohm R."/>
            <person name="Martin F."/>
            <person name="Silar P."/>
            <person name="Natvig D."/>
            <person name="Lalanne C."/>
            <person name="Gautier V."/>
            <person name="Ament-Velasquez S.L."/>
            <person name="Kruys A."/>
            <person name="Hutchinson M.I."/>
            <person name="Powell A.J."/>
            <person name="Barry K."/>
            <person name="Miller A.N."/>
            <person name="Grigoriev I.V."/>
            <person name="Debuchy R."/>
            <person name="Gladieux P."/>
            <person name="Thoren M.H."/>
            <person name="Johannesson H."/>
        </authorList>
    </citation>
    <scope>NUCLEOTIDE SEQUENCE</scope>
    <source>
        <strain evidence="1">CBS 508.74</strain>
    </source>
</reference>
<evidence type="ECO:0000313" key="1">
    <source>
        <dbReference type="EMBL" id="KAK4110445.1"/>
    </source>
</evidence>
<dbReference type="Proteomes" id="UP001302812">
    <property type="component" value="Unassembled WGS sequence"/>
</dbReference>
<protein>
    <submittedName>
        <fullName evidence="1">Uncharacterized protein</fullName>
    </submittedName>
</protein>
<sequence>MYVHTKIVLRCGGLCISGGERQPVQVIGHCIRTVPCIEHWVSFTSNKREYSTYQTPPTTHHQSEALIASTSLSTHNGSVRCSSPPTWSTFPSALCCLP</sequence>
<evidence type="ECO:0000313" key="2">
    <source>
        <dbReference type="Proteomes" id="UP001302812"/>
    </source>
</evidence>
<organism evidence="1 2">
    <name type="scientific">Canariomyces notabilis</name>
    <dbReference type="NCBI Taxonomy" id="2074819"/>
    <lineage>
        <taxon>Eukaryota</taxon>
        <taxon>Fungi</taxon>
        <taxon>Dikarya</taxon>
        <taxon>Ascomycota</taxon>
        <taxon>Pezizomycotina</taxon>
        <taxon>Sordariomycetes</taxon>
        <taxon>Sordariomycetidae</taxon>
        <taxon>Sordariales</taxon>
        <taxon>Chaetomiaceae</taxon>
        <taxon>Canariomyces</taxon>
    </lineage>
</organism>
<keyword evidence="2" id="KW-1185">Reference proteome</keyword>
<dbReference type="EMBL" id="MU853350">
    <property type="protein sequence ID" value="KAK4110445.1"/>
    <property type="molecule type" value="Genomic_DNA"/>
</dbReference>
<reference evidence="1" key="1">
    <citation type="journal article" date="2023" name="Mol. Phylogenet. Evol.">
        <title>Genome-scale phylogeny and comparative genomics of the fungal order Sordariales.</title>
        <authorList>
            <person name="Hensen N."/>
            <person name="Bonometti L."/>
            <person name="Westerberg I."/>
            <person name="Brannstrom I.O."/>
            <person name="Guillou S."/>
            <person name="Cros-Aarteil S."/>
            <person name="Calhoun S."/>
            <person name="Haridas S."/>
            <person name="Kuo A."/>
            <person name="Mondo S."/>
            <person name="Pangilinan J."/>
            <person name="Riley R."/>
            <person name="LaButti K."/>
            <person name="Andreopoulos B."/>
            <person name="Lipzen A."/>
            <person name="Chen C."/>
            <person name="Yan M."/>
            <person name="Daum C."/>
            <person name="Ng V."/>
            <person name="Clum A."/>
            <person name="Steindorff A."/>
            <person name="Ohm R.A."/>
            <person name="Martin F."/>
            <person name="Silar P."/>
            <person name="Natvig D.O."/>
            <person name="Lalanne C."/>
            <person name="Gautier V."/>
            <person name="Ament-Velasquez S.L."/>
            <person name="Kruys A."/>
            <person name="Hutchinson M.I."/>
            <person name="Powell A.J."/>
            <person name="Barry K."/>
            <person name="Miller A.N."/>
            <person name="Grigoriev I.V."/>
            <person name="Debuchy R."/>
            <person name="Gladieux P."/>
            <person name="Hiltunen Thoren M."/>
            <person name="Johannesson H."/>
        </authorList>
    </citation>
    <scope>NUCLEOTIDE SEQUENCE</scope>
    <source>
        <strain evidence="1">CBS 508.74</strain>
    </source>
</reference>
<dbReference type="AlphaFoldDB" id="A0AAN6QHP7"/>
<gene>
    <name evidence="1" type="ORF">N656DRAFT_205887</name>
</gene>
<proteinExistence type="predicted"/>
<name>A0AAN6QHP7_9PEZI</name>
<dbReference type="GeneID" id="89933013"/>
<accession>A0AAN6QHP7</accession>